<dbReference type="AlphaFoldDB" id="G4ZZT4"/>
<feature type="region of interest" description="Disordered" evidence="1">
    <location>
        <begin position="1"/>
        <end position="45"/>
    </location>
</feature>
<dbReference type="EMBL" id="JH159158">
    <property type="protein sequence ID" value="EGZ11231.1"/>
    <property type="molecule type" value="Genomic_DNA"/>
</dbReference>
<evidence type="ECO:0000313" key="3">
    <source>
        <dbReference type="Proteomes" id="UP000002640"/>
    </source>
</evidence>
<feature type="compositionally biased region" description="Polar residues" evidence="1">
    <location>
        <begin position="30"/>
        <end position="42"/>
    </location>
</feature>
<gene>
    <name evidence="2" type="ORF">PHYSODRAFT_380352</name>
</gene>
<feature type="non-terminal residue" evidence="2">
    <location>
        <position position="1"/>
    </location>
</feature>
<keyword evidence="3" id="KW-1185">Reference proteome</keyword>
<feature type="non-terminal residue" evidence="2">
    <location>
        <position position="122"/>
    </location>
</feature>
<feature type="compositionally biased region" description="Basic and acidic residues" evidence="1">
    <location>
        <begin position="19"/>
        <end position="28"/>
    </location>
</feature>
<dbReference type="Proteomes" id="UP000002640">
    <property type="component" value="Unassembled WGS sequence"/>
</dbReference>
<protein>
    <submittedName>
        <fullName evidence="2">Uncharacterized protein</fullName>
    </submittedName>
</protein>
<organism evidence="2 3">
    <name type="scientific">Phytophthora sojae (strain P6497)</name>
    <name type="common">Soybean stem and root rot agent</name>
    <name type="synonym">Phytophthora megasperma f. sp. glycines</name>
    <dbReference type="NCBI Taxonomy" id="1094619"/>
    <lineage>
        <taxon>Eukaryota</taxon>
        <taxon>Sar</taxon>
        <taxon>Stramenopiles</taxon>
        <taxon>Oomycota</taxon>
        <taxon>Peronosporomycetes</taxon>
        <taxon>Peronosporales</taxon>
        <taxon>Peronosporaceae</taxon>
        <taxon>Phytophthora</taxon>
    </lineage>
</organism>
<dbReference type="GeneID" id="20650715"/>
<reference evidence="2 3" key="1">
    <citation type="journal article" date="2006" name="Science">
        <title>Phytophthora genome sequences uncover evolutionary origins and mechanisms of pathogenesis.</title>
        <authorList>
            <person name="Tyler B.M."/>
            <person name="Tripathy S."/>
            <person name="Zhang X."/>
            <person name="Dehal P."/>
            <person name="Jiang R.H."/>
            <person name="Aerts A."/>
            <person name="Arredondo F.D."/>
            <person name="Baxter L."/>
            <person name="Bensasson D."/>
            <person name="Beynon J.L."/>
            <person name="Chapman J."/>
            <person name="Damasceno C.M."/>
            <person name="Dorrance A.E."/>
            <person name="Dou D."/>
            <person name="Dickerman A.W."/>
            <person name="Dubchak I.L."/>
            <person name="Garbelotto M."/>
            <person name="Gijzen M."/>
            <person name="Gordon S.G."/>
            <person name="Govers F."/>
            <person name="Grunwald N.J."/>
            <person name="Huang W."/>
            <person name="Ivors K.L."/>
            <person name="Jones R.W."/>
            <person name="Kamoun S."/>
            <person name="Krampis K."/>
            <person name="Lamour K.H."/>
            <person name="Lee M.K."/>
            <person name="McDonald W.H."/>
            <person name="Medina M."/>
            <person name="Meijer H.J."/>
            <person name="Nordberg E.K."/>
            <person name="Maclean D.J."/>
            <person name="Ospina-Giraldo M.D."/>
            <person name="Morris P.F."/>
            <person name="Phuntumart V."/>
            <person name="Putnam N.H."/>
            <person name="Rash S."/>
            <person name="Rose J.K."/>
            <person name="Sakihama Y."/>
            <person name="Salamov A.A."/>
            <person name="Savidor A."/>
            <person name="Scheuring C.F."/>
            <person name="Smith B.M."/>
            <person name="Sobral B.W."/>
            <person name="Terry A."/>
            <person name="Torto-Alalibo T.A."/>
            <person name="Win J."/>
            <person name="Xu Z."/>
            <person name="Zhang H."/>
            <person name="Grigoriev I.V."/>
            <person name="Rokhsar D.S."/>
            <person name="Boore J.L."/>
        </authorList>
    </citation>
    <scope>NUCLEOTIDE SEQUENCE [LARGE SCALE GENOMIC DNA]</scope>
    <source>
        <strain evidence="2 3">P6497</strain>
    </source>
</reference>
<dbReference type="KEGG" id="psoj:PHYSODRAFT_380352"/>
<accession>G4ZZT4</accession>
<name>G4ZZT4_PHYSP</name>
<evidence type="ECO:0000256" key="1">
    <source>
        <dbReference type="SAM" id="MobiDB-lite"/>
    </source>
</evidence>
<evidence type="ECO:0000313" key="2">
    <source>
        <dbReference type="EMBL" id="EGZ11231.1"/>
    </source>
</evidence>
<sequence length="122" mass="12918">SPFGVVDKGEGDPSTSGRVIHDLSHPDGESVNSTTDTTSIPNTEYEPVERIAREILHQAEKFPSADIKLLLGDVASAFRNLGIHSSCTRLFAGTIPEDNALVIDLSACFGWTGSPAFYGVAG</sequence>
<dbReference type="InParanoid" id="G4ZZT4"/>
<dbReference type="RefSeq" id="XP_009533976.1">
    <property type="nucleotide sequence ID" value="XM_009535681.1"/>
</dbReference>
<proteinExistence type="predicted"/>